<reference evidence="1" key="1">
    <citation type="journal article" date="2021" name="Proc. Natl. Acad. Sci. U.S.A.">
        <title>A Catalog of Tens of Thousands of Viruses from Human Metagenomes Reveals Hidden Associations with Chronic Diseases.</title>
        <authorList>
            <person name="Tisza M.J."/>
            <person name="Buck C.B."/>
        </authorList>
    </citation>
    <scope>NUCLEOTIDE SEQUENCE</scope>
    <source>
        <strain evidence="1">Ct4fm14</strain>
    </source>
</reference>
<proteinExistence type="predicted"/>
<protein>
    <submittedName>
        <fullName evidence="1">Uncharacterized protein</fullName>
    </submittedName>
</protein>
<evidence type="ECO:0000313" key="1">
    <source>
        <dbReference type="EMBL" id="DAF97656.1"/>
    </source>
</evidence>
<organism evidence="1">
    <name type="scientific">Siphoviridae sp. ct4fm14</name>
    <dbReference type="NCBI Taxonomy" id="2825331"/>
    <lineage>
        <taxon>Viruses</taxon>
        <taxon>Duplodnaviria</taxon>
        <taxon>Heunggongvirae</taxon>
        <taxon>Uroviricota</taxon>
        <taxon>Caudoviricetes</taxon>
    </lineage>
</organism>
<dbReference type="EMBL" id="BK016135">
    <property type="protein sequence ID" value="DAF97656.1"/>
    <property type="molecule type" value="Genomic_DNA"/>
</dbReference>
<name>A0A8S5UT30_9CAUD</name>
<sequence length="114" mass="12610">MPMADLNQRIVEAVQPVAGVCEPDFYQGEQETYCTFNFTELPEGLGDNGMRAVRYLVQVHLFLPLKAESAAIRRQLRAALLAADFTPPSITNATDDLSQHYVYEFEDVGGLADG</sequence>
<accession>A0A8S5UT30</accession>